<dbReference type="Gene3D" id="2.60.120.830">
    <property type="match status" value="1"/>
</dbReference>
<dbReference type="Pfam" id="PF05986">
    <property type="entry name" value="ADAMTS_spacer1"/>
    <property type="match status" value="1"/>
</dbReference>
<evidence type="ECO:0000313" key="8">
    <source>
        <dbReference type="EMBL" id="CAH2042392.1"/>
    </source>
</evidence>
<dbReference type="InterPro" id="IPR000884">
    <property type="entry name" value="TSP1_rpt"/>
</dbReference>
<dbReference type="PROSITE" id="PS50900">
    <property type="entry name" value="PLAC"/>
    <property type="match status" value="1"/>
</dbReference>
<dbReference type="EMBL" id="OW152826">
    <property type="protein sequence ID" value="CAH2042392.1"/>
    <property type="molecule type" value="Genomic_DNA"/>
</dbReference>
<gene>
    <name evidence="8" type="ORF">IPOD504_LOCUS3782</name>
</gene>
<keyword evidence="2" id="KW-0964">Secreted</keyword>
<feature type="region of interest" description="Disordered" evidence="5">
    <location>
        <begin position="574"/>
        <end position="593"/>
    </location>
</feature>
<dbReference type="Pfam" id="PF08686">
    <property type="entry name" value="PLAC"/>
    <property type="match status" value="1"/>
</dbReference>
<dbReference type="InterPro" id="IPR036383">
    <property type="entry name" value="TSP1_rpt_sf"/>
</dbReference>
<dbReference type="Proteomes" id="UP000837857">
    <property type="component" value="Chromosome 14"/>
</dbReference>
<evidence type="ECO:0000256" key="2">
    <source>
        <dbReference type="ARBA" id="ARBA00022525"/>
    </source>
</evidence>
<feature type="compositionally biased region" description="Basic and acidic residues" evidence="5">
    <location>
        <begin position="176"/>
        <end position="188"/>
    </location>
</feature>
<evidence type="ECO:0000256" key="6">
    <source>
        <dbReference type="SAM" id="SignalP"/>
    </source>
</evidence>
<evidence type="ECO:0000256" key="3">
    <source>
        <dbReference type="ARBA" id="ARBA00022729"/>
    </source>
</evidence>
<dbReference type="InterPro" id="IPR010909">
    <property type="entry name" value="PLAC"/>
</dbReference>
<dbReference type="PANTHER" id="PTHR13723:SF305">
    <property type="entry name" value="PROTEIN MADD-4"/>
    <property type="match status" value="1"/>
</dbReference>
<feature type="region of interest" description="Disordered" evidence="5">
    <location>
        <begin position="142"/>
        <end position="201"/>
    </location>
</feature>
<feature type="domain" description="PLAC" evidence="7">
    <location>
        <begin position="594"/>
        <end position="630"/>
    </location>
</feature>
<comment type="subcellular location">
    <subcellularLocation>
        <location evidence="1">Secreted</location>
    </subcellularLocation>
</comment>
<feature type="compositionally biased region" description="Polar residues" evidence="5">
    <location>
        <begin position="189"/>
        <end position="201"/>
    </location>
</feature>
<reference evidence="8" key="1">
    <citation type="submission" date="2022-03" db="EMBL/GenBank/DDBJ databases">
        <authorList>
            <person name="Martin H S."/>
        </authorList>
    </citation>
    <scope>NUCLEOTIDE SEQUENCE</scope>
</reference>
<dbReference type="Gene3D" id="2.20.100.10">
    <property type="entry name" value="Thrombospondin type-1 (TSP1) repeat"/>
    <property type="match status" value="2"/>
</dbReference>
<accession>A0ABN8I0E8</accession>
<feature type="signal peptide" evidence="6">
    <location>
        <begin position="1"/>
        <end position="17"/>
    </location>
</feature>
<feature type="chain" id="PRO_5046929978" description="PLAC domain-containing protein" evidence="6">
    <location>
        <begin position="18"/>
        <end position="630"/>
    </location>
</feature>
<keyword evidence="3 6" id="KW-0732">Signal</keyword>
<name>A0ABN8I0E8_9NEOP</name>
<proteinExistence type="predicted"/>
<evidence type="ECO:0000256" key="1">
    <source>
        <dbReference type="ARBA" id="ARBA00004613"/>
    </source>
</evidence>
<evidence type="ECO:0000256" key="5">
    <source>
        <dbReference type="SAM" id="MobiDB-lite"/>
    </source>
</evidence>
<evidence type="ECO:0000259" key="7">
    <source>
        <dbReference type="PROSITE" id="PS50900"/>
    </source>
</evidence>
<dbReference type="InterPro" id="IPR050439">
    <property type="entry name" value="ADAMTS_ADAMTS-like"/>
</dbReference>
<keyword evidence="4" id="KW-0677">Repeat</keyword>
<feature type="non-terminal residue" evidence="8">
    <location>
        <position position="1"/>
    </location>
</feature>
<sequence length="630" mass="68452">MTNISLILLLIFVMVVGRESVLASTATRDFRCGRRLVSGLFSRPRLPLGYSYVTTIPRGACRLNVSEVVPSENYIALRVTNGSYIMNGEFAVSAPGTYEAAGARFLYSRAVGLDNVFAMGPIHHPIDIMVLYTQPNPNIKYEYLTDSTPDDTPNEIPSANSATAHHQTSHHHRHHNAEAHTRALDKPQSEPSLSKQPDFTSIESQYQIDSNVIGDRKFIWKVMSFTQCSRTCGGGLQIGKFKCVEVGAKEDREVSPAHCTGSPPPSRRRRCGTAACPPRWRAAAWGPCPVCGPAHRTRIVGCVQDHARGITKISDQKCPLPMPASSEPCAIPNCDGTALAANTESRLDSRRQVRPKDRTDTFREGPVISLATNVTENEISPTMESSFSYSAAGGWLYTEWSECVGWCVGGGVQSRGVRCADPTGCAAHRAPHPSQSCSPRKQCDAQWFTGEWSPCSAACGGRQVRGVICVGGNGRRLRDGSCRAPRPESERACGGTCAPSWYLSDWGECSGPCEAGVQTRTVWCARGGEAGASGAARDVECPGLRPLARRTCVPARCSTKPEVKPAVITPVSDPQRVTRHQSHNTQNFKERSPADGACVDKLSNCMLAVQARLCHYPYYADYCCNSCHGR</sequence>
<evidence type="ECO:0000256" key="4">
    <source>
        <dbReference type="ARBA" id="ARBA00022737"/>
    </source>
</evidence>
<dbReference type="PROSITE" id="PS50092">
    <property type="entry name" value="TSP1"/>
    <property type="match status" value="4"/>
</dbReference>
<protein>
    <recommendedName>
        <fullName evidence="7">PLAC domain-containing protein</fullName>
    </recommendedName>
</protein>
<dbReference type="PANTHER" id="PTHR13723">
    <property type="entry name" value="ADAMTS A DISINTEGRIN AND METALLOPROTEASE WITH THROMBOSPONDIN MOTIFS PROTEASE"/>
    <property type="match status" value="1"/>
</dbReference>
<dbReference type="SMART" id="SM00209">
    <property type="entry name" value="TSP1"/>
    <property type="match status" value="5"/>
</dbReference>
<organism evidence="8 9">
    <name type="scientific">Iphiclides podalirius</name>
    <name type="common">scarce swallowtail</name>
    <dbReference type="NCBI Taxonomy" id="110791"/>
    <lineage>
        <taxon>Eukaryota</taxon>
        <taxon>Metazoa</taxon>
        <taxon>Ecdysozoa</taxon>
        <taxon>Arthropoda</taxon>
        <taxon>Hexapoda</taxon>
        <taxon>Insecta</taxon>
        <taxon>Pterygota</taxon>
        <taxon>Neoptera</taxon>
        <taxon>Endopterygota</taxon>
        <taxon>Lepidoptera</taxon>
        <taxon>Glossata</taxon>
        <taxon>Ditrysia</taxon>
        <taxon>Papilionoidea</taxon>
        <taxon>Papilionidae</taxon>
        <taxon>Papilioninae</taxon>
        <taxon>Iphiclides</taxon>
    </lineage>
</organism>
<dbReference type="Pfam" id="PF19030">
    <property type="entry name" value="TSP1_ADAMTS"/>
    <property type="match status" value="4"/>
</dbReference>
<keyword evidence="9" id="KW-1185">Reference proteome</keyword>
<dbReference type="SUPFAM" id="SSF82895">
    <property type="entry name" value="TSP-1 type 1 repeat"/>
    <property type="match status" value="3"/>
</dbReference>
<evidence type="ECO:0000313" key="9">
    <source>
        <dbReference type="Proteomes" id="UP000837857"/>
    </source>
</evidence>
<dbReference type="InterPro" id="IPR010294">
    <property type="entry name" value="ADAMTS_spacer1"/>
</dbReference>